<feature type="signal peptide" evidence="1">
    <location>
        <begin position="1"/>
        <end position="20"/>
    </location>
</feature>
<dbReference type="AlphaFoldDB" id="A0A0F8BN89"/>
<sequence>MRVSLASLPLFLSLLHLAQAATLEDHGYHKISSGDIDAVLSRDKQGNHLVVDSIRFHPLMKMATIYIASNEMEFEHEKKLGLSEIYTALAKEHNREPEEIDWVVTEVTEDQEIEQALREIHKSRNVGPRDDVTIVPRDYEWDEIMDTKYYMHAELVNQRKIDKIILRKHRRIIYNLALDFDSFHFHFSAGQYGEPGDETPASADVTENSEDMTWEEVWKSEWKEKLDGKGEMESKIDWGSEEYQAAIFSGLLGLDEQWEASALMGIDTQVADWMSANKGSNDSPVSRA</sequence>
<accession>A0A0F8BN89</accession>
<feature type="chain" id="PRO_5002527538" evidence="1">
    <location>
        <begin position="21"/>
        <end position="288"/>
    </location>
</feature>
<gene>
    <name evidence="2" type="ORF">CFO_g3651</name>
</gene>
<evidence type="ECO:0000313" key="3">
    <source>
        <dbReference type="Proteomes" id="UP000034841"/>
    </source>
</evidence>
<evidence type="ECO:0000256" key="1">
    <source>
        <dbReference type="SAM" id="SignalP"/>
    </source>
</evidence>
<dbReference type="Proteomes" id="UP000034841">
    <property type="component" value="Unassembled WGS sequence"/>
</dbReference>
<reference evidence="2 3" key="1">
    <citation type="submission" date="2015-04" db="EMBL/GenBank/DDBJ databases">
        <title>Genome sequence of Ceratocystis platani, a major pathogen of plane trees.</title>
        <authorList>
            <person name="Belbahri L."/>
        </authorList>
    </citation>
    <scope>NUCLEOTIDE SEQUENCE [LARGE SCALE GENOMIC DNA]</scope>
    <source>
        <strain evidence="2 3">CFO</strain>
    </source>
</reference>
<keyword evidence="3" id="KW-1185">Reference proteome</keyword>
<dbReference type="EMBL" id="LBBL01000192">
    <property type="protein sequence ID" value="KKF93993.1"/>
    <property type="molecule type" value="Genomic_DNA"/>
</dbReference>
<proteinExistence type="predicted"/>
<protein>
    <submittedName>
        <fullName evidence="2">Uncharacterized protein</fullName>
    </submittedName>
</protein>
<organism evidence="2 3">
    <name type="scientific">Ceratocystis fimbriata f. sp. platani</name>
    <dbReference type="NCBI Taxonomy" id="88771"/>
    <lineage>
        <taxon>Eukaryota</taxon>
        <taxon>Fungi</taxon>
        <taxon>Dikarya</taxon>
        <taxon>Ascomycota</taxon>
        <taxon>Pezizomycotina</taxon>
        <taxon>Sordariomycetes</taxon>
        <taxon>Hypocreomycetidae</taxon>
        <taxon>Microascales</taxon>
        <taxon>Ceratocystidaceae</taxon>
        <taxon>Ceratocystis</taxon>
    </lineage>
</organism>
<keyword evidence="1" id="KW-0732">Signal</keyword>
<comment type="caution">
    <text evidence="2">The sequence shown here is derived from an EMBL/GenBank/DDBJ whole genome shotgun (WGS) entry which is preliminary data.</text>
</comment>
<evidence type="ECO:0000313" key="2">
    <source>
        <dbReference type="EMBL" id="KKF93993.1"/>
    </source>
</evidence>
<name>A0A0F8BN89_CERFI</name>